<accession>A0ABY2KEH3</accession>
<dbReference type="PANTHER" id="PTHR12526">
    <property type="entry name" value="GLYCOSYLTRANSFERASE"/>
    <property type="match status" value="1"/>
</dbReference>
<evidence type="ECO:0000256" key="1">
    <source>
        <dbReference type="ARBA" id="ARBA00022676"/>
    </source>
</evidence>
<dbReference type="Pfam" id="PF00534">
    <property type="entry name" value="Glycos_transf_1"/>
    <property type="match status" value="1"/>
</dbReference>
<keyword evidence="2" id="KW-0808">Transferase</keyword>
<evidence type="ECO:0000259" key="3">
    <source>
        <dbReference type="Pfam" id="PF00534"/>
    </source>
</evidence>
<dbReference type="PANTHER" id="PTHR12526:SF629">
    <property type="entry name" value="TEICHURONIC ACID BIOSYNTHESIS GLYCOSYLTRANSFERASE TUAH-RELATED"/>
    <property type="match status" value="1"/>
</dbReference>
<keyword evidence="5" id="KW-1185">Reference proteome</keyword>
<evidence type="ECO:0000256" key="2">
    <source>
        <dbReference type="ARBA" id="ARBA00022679"/>
    </source>
</evidence>
<protein>
    <submittedName>
        <fullName evidence="4">Glycosyltransferase</fullName>
    </submittedName>
</protein>
<gene>
    <name evidence="4" type="ORF">E2556_10625</name>
</gene>
<keyword evidence="1" id="KW-0328">Glycosyltransferase</keyword>
<dbReference type="CDD" id="cd04949">
    <property type="entry name" value="GT4_GtfA-like"/>
    <property type="match status" value="1"/>
</dbReference>
<evidence type="ECO:0000313" key="5">
    <source>
        <dbReference type="Proteomes" id="UP000298482"/>
    </source>
</evidence>
<feature type="domain" description="Glycosyl transferase family 1" evidence="3">
    <location>
        <begin position="318"/>
        <end position="470"/>
    </location>
</feature>
<reference evidence="4 5" key="1">
    <citation type="submission" date="2019-04" db="EMBL/GenBank/DDBJ databases">
        <title>Genomic characterization of Staphylococcus petrasii strains.</title>
        <authorList>
            <person name="Vrbovska V."/>
            <person name="Kovarovic V."/>
            <person name="Maslanova I."/>
            <person name="Indrakova A."/>
            <person name="Petras P."/>
            <person name="Sedo O."/>
            <person name="Svec P."/>
            <person name="Fisarova L."/>
            <person name="Sedlacek I."/>
            <person name="Doskar J."/>
            <person name="Pantucek R."/>
        </authorList>
    </citation>
    <scope>NUCLEOTIDE SEQUENCE [LARGE SCALE GENOMIC DNA]</scope>
    <source>
        <strain evidence="4 5">CCM 8421</strain>
    </source>
</reference>
<organism evidence="4 5">
    <name type="scientific">Staphylococcus croceilyticus</name>
    <dbReference type="NCBI Taxonomy" id="319942"/>
    <lineage>
        <taxon>Bacteria</taxon>
        <taxon>Bacillati</taxon>
        <taxon>Bacillota</taxon>
        <taxon>Bacilli</taxon>
        <taxon>Bacillales</taxon>
        <taxon>Staphylococcaceae</taxon>
        <taxon>Staphylococcus</taxon>
    </lineage>
</organism>
<dbReference type="SUPFAM" id="SSF53756">
    <property type="entry name" value="UDP-Glycosyltransferase/glycogen phosphorylase"/>
    <property type="match status" value="1"/>
</dbReference>
<proteinExistence type="predicted"/>
<dbReference type="EMBL" id="SRJF01000018">
    <property type="protein sequence ID" value="TGA73520.1"/>
    <property type="molecule type" value="Genomic_DNA"/>
</dbReference>
<dbReference type="Gene3D" id="3.40.50.2000">
    <property type="entry name" value="Glycogen Phosphorylase B"/>
    <property type="match status" value="3"/>
</dbReference>
<sequence length="496" mass="58288">MYYFVGFNLGNSITGIEKAMINRLFLFKNNNKRAKCLFLSWNRFMSKYAAKFLDKKDYINMYDYFQKSISVLNKESIDYISYWQNECNYKIKYVKNSKDIRVYKSDKFIMYVRFLDNHYKQLDYINYFDVNGKKIKREFYDVRGFLSCTRILTTNQAVLAEQYHDPNGNITIEKYFNIETNKIERIILNNDNSILFFDSETDLQAYFIESIYQYGDLFFSDKNIHTAPMFNKVNPNIPVIAVLHSTHVKNIHQHMTSRFKNVYKELFDNLSRYKAIIVSTNSQKIDVTMRINHALPVINIPVGFSIENKTNNHSLEISPLKLISVARYSPEKQLHHQIELIKALKDEFPNIELHLFGFGSENEKLANLIKAYHLEKNVFLRGFLPDLSAEYENAYLNILTSSMEGFSLALLECQSHGIPTISYDIKYGPNELVKDNKNGYLITPNDKNELIKKVKFLLKNPKIQKEFSQQSIVLAQQYSQSNIMEKWDNALQLLDK</sequence>
<name>A0ABY2KEH3_9STAP</name>
<dbReference type="InterPro" id="IPR001296">
    <property type="entry name" value="Glyco_trans_1"/>
</dbReference>
<dbReference type="RefSeq" id="WP_135351018.1">
    <property type="nucleotide sequence ID" value="NZ_SRJF01000018.1"/>
</dbReference>
<comment type="caution">
    <text evidence="4">The sequence shown here is derived from an EMBL/GenBank/DDBJ whole genome shotgun (WGS) entry which is preliminary data.</text>
</comment>
<evidence type="ECO:0000313" key="4">
    <source>
        <dbReference type="EMBL" id="TGA73520.1"/>
    </source>
</evidence>
<dbReference type="Proteomes" id="UP000298482">
    <property type="component" value="Unassembled WGS sequence"/>
</dbReference>